<sequence length="149" mass="15130">MKAQKGFTLIELMIVVAIIGILAAVAIPQYQDYTIKAKIGNALTAADSLKTAVALCSQEAGGVMTNCSTGDAGIPNFTPTTEVASATVDEGVIELTLATGIGTGIDSETITMTPRPGNGTALLWENSTSITTNDIASAAITKNNPPSGS</sequence>
<dbReference type="PANTHER" id="PTHR30093">
    <property type="entry name" value="GENERAL SECRETION PATHWAY PROTEIN G"/>
    <property type="match status" value="1"/>
</dbReference>
<dbReference type="GO" id="GO:0007155">
    <property type="term" value="P:cell adhesion"/>
    <property type="evidence" value="ECO:0007669"/>
    <property type="project" value="InterPro"/>
</dbReference>
<keyword evidence="7" id="KW-1185">Reference proteome</keyword>
<evidence type="ECO:0000256" key="4">
    <source>
        <dbReference type="RuleBase" id="RU000389"/>
    </source>
</evidence>
<dbReference type="EMBL" id="AP014862">
    <property type="protein sequence ID" value="BAU72577.1"/>
    <property type="molecule type" value="Genomic_DNA"/>
</dbReference>
<dbReference type="InterPro" id="IPR001082">
    <property type="entry name" value="Pilin"/>
</dbReference>
<keyword evidence="5" id="KW-1133">Transmembrane helix</keyword>
<dbReference type="Proteomes" id="UP000218554">
    <property type="component" value="Chromosome"/>
</dbReference>
<reference evidence="6 7" key="2">
    <citation type="journal article" date="2017" name="Int. J. Syst. Evol. Microbiol.">
        <title>Pseudomonas furukawaii sp. nov., a polychlorinated biphenyl-degrading bacterium isolated from biphenyl-contaminated soil in Japan.</title>
        <authorList>
            <person name="Kimura N."/>
            <person name="Watanabe T."/>
            <person name="Suenaga H."/>
            <person name="Fujihara H."/>
            <person name="Futagami T."/>
            <person name="Goto M."/>
            <person name="Hanada S."/>
            <person name="Hirose J."/>
        </authorList>
    </citation>
    <scope>NUCLEOTIDE SEQUENCE [LARGE SCALE GENOMIC DNA]</scope>
    <source>
        <strain evidence="7">DSM 10086 / NBRC 110670 / KF707</strain>
    </source>
</reference>
<organism evidence="6 7">
    <name type="scientific">Metapseudomonas furukawaii</name>
    <name type="common">Pseudomonas furukawaii</name>
    <dbReference type="NCBI Taxonomy" id="1149133"/>
    <lineage>
        <taxon>Bacteria</taxon>
        <taxon>Pseudomonadati</taxon>
        <taxon>Pseudomonadota</taxon>
        <taxon>Gammaproteobacteria</taxon>
        <taxon>Pseudomonadales</taxon>
        <taxon>Pseudomonadaceae</taxon>
        <taxon>Metapseudomonas</taxon>
    </lineage>
</organism>
<comment type="similarity">
    <text evidence="1 4">Belongs to the N-Me-Phe pilin family.</text>
</comment>
<dbReference type="SUPFAM" id="SSF54523">
    <property type="entry name" value="Pili subunits"/>
    <property type="match status" value="1"/>
</dbReference>
<name>A0AAD1BY20_METFU</name>
<dbReference type="InterPro" id="IPR045584">
    <property type="entry name" value="Pilin-like"/>
</dbReference>
<feature type="transmembrane region" description="Helical" evidence="5">
    <location>
        <begin position="7"/>
        <end position="27"/>
    </location>
</feature>
<protein>
    <recommendedName>
        <fullName evidence="3">Pilin</fullName>
    </recommendedName>
</protein>
<dbReference type="Gene3D" id="3.30.700.10">
    <property type="entry name" value="Glycoprotein, Type 4 Pilin"/>
    <property type="match status" value="1"/>
</dbReference>
<proteinExistence type="inferred from homology"/>
<dbReference type="KEGG" id="pfuw:KF707C_8890"/>
<evidence type="ECO:0000256" key="3">
    <source>
        <dbReference type="ARBA" id="ARBA00029638"/>
    </source>
</evidence>
<evidence type="ECO:0000256" key="2">
    <source>
        <dbReference type="ARBA" id="ARBA00022481"/>
    </source>
</evidence>
<dbReference type="GO" id="GO:0043107">
    <property type="term" value="P:type IV pilus-dependent motility"/>
    <property type="evidence" value="ECO:0007669"/>
    <property type="project" value="TreeGrafter"/>
</dbReference>
<keyword evidence="5" id="KW-0812">Transmembrane</keyword>
<dbReference type="PROSITE" id="PS00409">
    <property type="entry name" value="PROKAR_NTER_METHYL"/>
    <property type="match status" value="1"/>
</dbReference>
<dbReference type="PANTHER" id="PTHR30093:SF34">
    <property type="entry name" value="PREPILIN PEPTIDASE-DEPENDENT PROTEIN D"/>
    <property type="match status" value="1"/>
</dbReference>
<dbReference type="Pfam" id="PF00114">
    <property type="entry name" value="Pilin"/>
    <property type="match status" value="1"/>
</dbReference>
<dbReference type="Pfam" id="PF07963">
    <property type="entry name" value="N_methyl"/>
    <property type="match status" value="1"/>
</dbReference>
<keyword evidence="5" id="KW-0472">Membrane</keyword>
<gene>
    <name evidence="6" type="ORF">KF707C_8890</name>
</gene>
<evidence type="ECO:0000313" key="6">
    <source>
        <dbReference type="EMBL" id="BAU72577.1"/>
    </source>
</evidence>
<dbReference type="AlphaFoldDB" id="A0AAD1BY20"/>
<evidence type="ECO:0000313" key="7">
    <source>
        <dbReference type="Proteomes" id="UP000218554"/>
    </source>
</evidence>
<accession>A0AAD1BY20</accession>
<dbReference type="GO" id="GO:0044096">
    <property type="term" value="C:type IV pilus"/>
    <property type="evidence" value="ECO:0007669"/>
    <property type="project" value="TreeGrafter"/>
</dbReference>
<keyword evidence="2" id="KW-0488">Methylation</keyword>
<dbReference type="InterPro" id="IPR012902">
    <property type="entry name" value="N_methyl_site"/>
</dbReference>
<dbReference type="NCBIfam" id="TIGR02532">
    <property type="entry name" value="IV_pilin_GFxxxE"/>
    <property type="match status" value="1"/>
</dbReference>
<reference evidence="7" key="1">
    <citation type="submission" date="2015-05" db="EMBL/GenBank/DDBJ databases">
        <title>Draft genome sequencing of a biphenyl-degrading bacterium, Pseudomonas balearica KF707 (=NBRC110670).</title>
        <authorList>
            <person name="Kimura N."/>
            <person name="Hirose J."/>
            <person name="Watanabe T."/>
            <person name="Suenaga H."/>
            <person name="Fujihara H."/>
            <person name="Noguchi M."/>
            <person name="Hashimoto M."/>
            <person name="Shimodaira J."/>
            <person name="Tsuchikane K."/>
            <person name="Hosoyama A."/>
            <person name="Yamazoe A."/>
            <person name="Fujita N."/>
            <person name="Furukawa K."/>
        </authorList>
    </citation>
    <scope>NUCLEOTIDE SEQUENCE [LARGE SCALE GENOMIC DNA]</scope>
    <source>
        <strain evidence="7">DSM 10086 / NBRC 110670 / KF707</strain>
    </source>
</reference>
<keyword evidence="4" id="KW-0281">Fimbrium</keyword>
<evidence type="ECO:0000256" key="5">
    <source>
        <dbReference type="SAM" id="Phobius"/>
    </source>
</evidence>
<dbReference type="RefSeq" id="WP_003452477.1">
    <property type="nucleotide sequence ID" value="NZ_AJMR01000171.1"/>
</dbReference>
<evidence type="ECO:0000256" key="1">
    <source>
        <dbReference type="ARBA" id="ARBA00005233"/>
    </source>
</evidence>